<accession>A0A0N4WJ13</accession>
<protein>
    <submittedName>
        <fullName evidence="1 3">Uncharacterized protein</fullName>
    </submittedName>
</protein>
<name>A0A0N4WJ13_HAEPC</name>
<dbReference type="AlphaFoldDB" id="A0A0N4WJ13"/>
<dbReference type="EMBL" id="UZAF01017438">
    <property type="protein sequence ID" value="VDO41661.1"/>
    <property type="molecule type" value="Genomic_DNA"/>
</dbReference>
<dbReference type="Proteomes" id="UP000268014">
    <property type="component" value="Unassembled WGS sequence"/>
</dbReference>
<evidence type="ECO:0000313" key="3">
    <source>
        <dbReference type="WBParaSite" id="HPLM_0001097901-mRNA-1"/>
    </source>
</evidence>
<evidence type="ECO:0000313" key="1">
    <source>
        <dbReference type="EMBL" id="VDO41661.1"/>
    </source>
</evidence>
<proteinExistence type="predicted"/>
<keyword evidence="2" id="KW-1185">Reference proteome</keyword>
<dbReference type="WBParaSite" id="HPLM_0001097901-mRNA-1">
    <property type="protein sequence ID" value="HPLM_0001097901-mRNA-1"/>
    <property type="gene ID" value="HPLM_0001097901"/>
</dbReference>
<evidence type="ECO:0000313" key="2">
    <source>
        <dbReference type="Proteomes" id="UP000268014"/>
    </source>
</evidence>
<reference evidence="3" key="1">
    <citation type="submission" date="2017-02" db="UniProtKB">
        <authorList>
            <consortium name="WormBaseParasite"/>
        </authorList>
    </citation>
    <scope>IDENTIFICATION</scope>
</reference>
<organism evidence="3">
    <name type="scientific">Haemonchus placei</name>
    <name type="common">Barber's pole worm</name>
    <dbReference type="NCBI Taxonomy" id="6290"/>
    <lineage>
        <taxon>Eukaryota</taxon>
        <taxon>Metazoa</taxon>
        <taxon>Ecdysozoa</taxon>
        <taxon>Nematoda</taxon>
        <taxon>Chromadorea</taxon>
        <taxon>Rhabditida</taxon>
        <taxon>Rhabditina</taxon>
        <taxon>Rhabditomorpha</taxon>
        <taxon>Strongyloidea</taxon>
        <taxon>Trichostrongylidae</taxon>
        <taxon>Haemonchus</taxon>
    </lineage>
</organism>
<reference evidence="1 2" key="2">
    <citation type="submission" date="2018-11" db="EMBL/GenBank/DDBJ databases">
        <authorList>
            <consortium name="Pathogen Informatics"/>
        </authorList>
    </citation>
    <scope>NUCLEOTIDE SEQUENCE [LARGE SCALE GENOMIC DNA]</scope>
    <source>
        <strain evidence="1 2">MHpl1</strain>
    </source>
</reference>
<gene>
    <name evidence="1" type="ORF">HPLM_LOCUS10971</name>
</gene>
<sequence>MTSCLYVTPDIEQAEQMLVEFDNACVKVEQRLNLKKTMFMRNGLVPDASSMLNGTKSLIALATRIY</sequence>